<reference evidence="4 5" key="1">
    <citation type="journal article" date="2019" name="Mol. Ecol. Resour.">
        <title>Improving Illumina assemblies with Hi-C and long reads: an example with the North African dromedary.</title>
        <authorList>
            <person name="Elbers J.P."/>
            <person name="Rogers M.F."/>
            <person name="Perelman P.L."/>
            <person name="Proskuryakova A.A."/>
            <person name="Serdyukova N.A."/>
            <person name="Johnson W.E."/>
            <person name="Horin P."/>
            <person name="Corander J."/>
            <person name="Murphy D."/>
            <person name="Burger P.A."/>
        </authorList>
    </citation>
    <scope>NUCLEOTIDE SEQUENCE [LARGE SCALE GENOMIC DNA]</scope>
    <source>
        <strain evidence="4">Drom800</strain>
        <tissue evidence="4">Blood</tissue>
    </source>
</reference>
<proteinExistence type="predicted"/>
<evidence type="ECO:0000313" key="5">
    <source>
        <dbReference type="Proteomes" id="UP000299084"/>
    </source>
</evidence>
<dbReference type="InterPro" id="IPR035914">
    <property type="entry name" value="Sperma_CUB_dom_sf"/>
</dbReference>
<evidence type="ECO:0000256" key="1">
    <source>
        <dbReference type="ARBA" id="ARBA00023157"/>
    </source>
</evidence>
<dbReference type="SUPFAM" id="SSF49854">
    <property type="entry name" value="Spermadhesin, CUB domain"/>
    <property type="match status" value="1"/>
</dbReference>
<keyword evidence="1" id="KW-1015">Disulfide bond</keyword>
<feature type="domain" description="CUB" evidence="3">
    <location>
        <begin position="42"/>
        <end position="83"/>
    </location>
</feature>
<dbReference type="Gene3D" id="2.60.120.290">
    <property type="entry name" value="Spermadhesin, CUB domain"/>
    <property type="match status" value="1"/>
</dbReference>
<gene>
    <name evidence="4" type="ORF">Cadr_000009661</name>
</gene>
<keyword evidence="5" id="KW-1185">Reference proteome</keyword>
<accession>A0A5N4DJZ4</accession>
<dbReference type="PROSITE" id="PS01180">
    <property type="entry name" value="CUB"/>
    <property type="match status" value="1"/>
</dbReference>
<protein>
    <submittedName>
        <fullName evidence="4">Major seminal plasma glycoprotein PSP-I</fullName>
    </submittedName>
</protein>
<dbReference type="EMBL" id="JWIN03000011">
    <property type="protein sequence ID" value="KAB1271440.1"/>
    <property type="molecule type" value="Genomic_DNA"/>
</dbReference>
<comment type="caution">
    <text evidence="4">The sequence shown here is derived from an EMBL/GenBank/DDBJ whole genome shotgun (WGS) entry which is preliminary data.</text>
</comment>
<evidence type="ECO:0000256" key="2">
    <source>
        <dbReference type="PROSITE-ProRule" id="PRU00059"/>
    </source>
</evidence>
<dbReference type="InterPro" id="IPR000859">
    <property type="entry name" value="CUB_dom"/>
</dbReference>
<evidence type="ECO:0000313" key="4">
    <source>
        <dbReference type="EMBL" id="KAB1271440.1"/>
    </source>
</evidence>
<comment type="caution">
    <text evidence="2">Lacks conserved residue(s) required for the propagation of feature annotation.</text>
</comment>
<sequence>MKLSRAIPWALLLSTGRHRPPWAWCCFRALGILSSVAEYTSCGGVLTDPMGRFFNYMGPKTVCTWTILMKPGQRVAVATPFLK</sequence>
<organism evidence="4 5">
    <name type="scientific">Camelus dromedarius</name>
    <name type="common">Dromedary</name>
    <name type="synonym">Arabian camel</name>
    <dbReference type="NCBI Taxonomy" id="9838"/>
    <lineage>
        <taxon>Eukaryota</taxon>
        <taxon>Metazoa</taxon>
        <taxon>Chordata</taxon>
        <taxon>Craniata</taxon>
        <taxon>Vertebrata</taxon>
        <taxon>Euteleostomi</taxon>
        <taxon>Mammalia</taxon>
        <taxon>Eutheria</taxon>
        <taxon>Laurasiatheria</taxon>
        <taxon>Artiodactyla</taxon>
        <taxon>Tylopoda</taxon>
        <taxon>Camelidae</taxon>
        <taxon>Camelus</taxon>
    </lineage>
</organism>
<dbReference type="AlphaFoldDB" id="A0A5N4DJZ4"/>
<evidence type="ECO:0000259" key="3">
    <source>
        <dbReference type="PROSITE" id="PS01180"/>
    </source>
</evidence>
<dbReference type="Proteomes" id="UP000299084">
    <property type="component" value="Unassembled WGS sequence"/>
</dbReference>
<name>A0A5N4DJZ4_CAMDR</name>